<dbReference type="GO" id="GO:1990904">
    <property type="term" value="C:ribonucleoprotein complex"/>
    <property type="evidence" value="ECO:0007669"/>
    <property type="project" value="UniProtKB-KW"/>
</dbReference>
<keyword evidence="2 5" id="KW-0689">Ribosomal protein</keyword>
<name>A0A2M6WQ00_9BACT</name>
<dbReference type="EMBL" id="PFAO01000066">
    <property type="protein sequence ID" value="PIT94804.1"/>
    <property type="molecule type" value="Genomic_DNA"/>
</dbReference>
<organism evidence="6 7">
    <name type="scientific">Candidatus Falkowbacteria bacterium CG10_big_fil_rev_8_21_14_0_10_38_22</name>
    <dbReference type="NCBI Taxonomy" id="1974564"/>
    <lineage>
        <taxon>Bacteria</taxon>
        <taxon>Candidatus Falkowiibacteriota</taxon>
    </lineage>
</organism>
<gene>
    <name evidence="5 6" type="primary">rpmC</name>
    <name evidence="6" type="ORF">COT96_02630</name>
</gene>
<dbReference type="InterPro" id="IPR001854">
    <property type="entry name" value="Ribosomal_uL29"/>
</dbReference>
<evidence type="ECO:0000256" key="4">
    <source>
        <dbReference type="ARBA" id="ARBA00035204"/>
    </source>
</evidence>
<dbReference type="NCBIfam" id="TIGR00012">
    <property type="entry name" value="L29"/>
    <property type="match status" value="1"/>
</dbReference>
<sequence>MEFKELKKKTGKELNQILSESREKLRDLRFKDANKQLKNIREIRLIRKTIAQVLTLMNLK</sequence>
<protein>
    <recommendedName>
        <fullName evidence="4 5">Large ribosomal subunit protein uL29</fullName>
    </recommendedName>
</protein>
<comment type="caution">
    <text evidence="6">The sequence shown here is derived from an EMBL/GenBank/DDBJ whole genome shotgun (WGS) entry which is preliminary data.</text>
</comment>
<evidence type="ECO:0000256" key="2">
    <source>
        <dbReference type="ARBA" id="ARBA00022980"/>
    </source>
</evidence>
<evidence type="ECO:0000256" key="5">
    <source>
        <dbReference type="HAMAP-Rule" id="MF_00374"/>
    </source>
</evidence>
<dbReference type="Pfam" id="PF00831">
    <property type="entry name" value="Ribosomal_L29"/>
    <property type="match status" value="1"/>
</dbReference>
<dbReference type="HAMAP" id="MF_00374">
    <property type="entry name" value="Ribosomal_uL29"/>
    <property type="match status" value="1"/>
</dbReference>
<dbReference type="AlphaFoldDB" id="A0A2M6WQ00"/>
<evidence type="ECO:0000313" key="7">
    <source>
        <dbReference type="Proteomes" id="UP000228964"/>
    </source>
</evidence>
<evidence type="ECO:0000313" key="6">
    <source>
        <dbReference type="EMBL" id="PIT94804.1"/>
    </source>
</evidence>
<dbReference type="GO" id="GO:0005840">
    <property type="term" value="C:ribosome"/>
    <property type="evidence" value="ECO:0007669"/>
    <property type="project" value="UniProtKB-KW"/>
</dbReference>
<reference evidence="7" key="1">
    <citation type="submission" date="2017-09" db="EMBL/GenBank/DDBJ databases">
        <title>Depth-based differentiation of microbial function through sediment-hosted aquifers and enrichment of novel symbionts in the deep terrestrial subsurface.</title>
        <authorList>
            <person name="Probst A.J."/>
            <person name="Ladd B."/>
            <person name="Jarett J.K."/>
            <person name="Geller-Mcgrath D.E."/>
            <person name="Sieber C.M.K."/>
            <person name="Emerson J.B."/>
            <person name="Anantharaman K."/>
            <person name="Thomas B.C."/>
            <person name="Malmstrom R."/>
            <person name="Stieglmeier M."/>
            <person name="Klingl A."/>
            <person name="Woyke T."/>
            <person name="Ryan C.M."/>
            <person name="Banfield J.F."/>
        </authorList>
    </citation>
    <scope>NUCLEOTIDE SEQUENCE [LARGE SCALE GENOMIC DNA]</scope>
</reference>
<evidence type="ECO:0000256" key="1">
    <source>
        <dbReference type="ARBA" id="ARBA00009254"/>
    </source>
</evidence>
<evidence type="ECO:0000256" key="3">
    <source>
        <dbReference type="ARBA" id="ARBA00023274"/>
    </source>
</evidence>
<keyword evidence="3 5" id="KW-0687">Ribonucleoprotein</keyword>
<dbReference type="Proteomes" id="UP000228964">
    <property type="component" value="Unassembled WGS sequence"/>
</dbReference>
<dbReference type="Gene3D" id="1.10.287.310">
    <property type="match status" value="1"/>
</dbReference>
<proteinExistence type="inferred from homology"/>
<comment type="similarity">
    <text evidence="1 5">Belongs to the universal ribosomal protein uL29 family.</text>
</comment>
<dbReference type="InterPro" id="IPR036049">
    <property type="entry name" value="Ribosomal_uL29_sf"/>
</dbReference>
<dbReference type="SUPFAM" id="SSF46561">
    <property type="entry name" value="Ribosomal protein L29 (L29p)"/>
    <property type="match status" value="1"/>
</dbReference>
<dbReference type="GO" id="GO:0003735">
    <property type="term" value="F:structural constituent of ribosome"/>
    <property type="evidence" value="ECO:0007669"/>
    <property type="project" value="InterPro"/>
</dbReference>
<accession>A0A2M6WQ00</accession>
<dbReference type="GO" id="GO:0006412">
    <property type="term" value="P:translation"/>
    <property type="evidence" value="ECO:0007669"/>
    <property type="project" value="UniProtKB-UniRule"/>
</dbReference>